<protein>
    <recommendedName>
        <fullName evidence="1">DUF6533 domain-containing protein</fullName>
    </recommendedName>
</protein>
<dbReference type="Proteomes" id="UP000053558">
    <property type="component" value="Unassembled WGS sequence"/>
</dbReference>
<evidence type="ECO:0000313" key="2">
    <source>
        <dbReference type="EMBL" id="EIW78476.1"/>
    </source>
</evidence>
<dbReference type="Pfam" id="PF20151">
    <property type="entry name" value="DUF6533"/>
    <property type="match status" value="1"/>
</dbReference>
<dbReference type="KEGG" id="cput:CONPUDRAFT_156457"/>
<organism evidence="2 3">
    <name type="scientific">Coniophora puteana (strain RWD-64-598)</name>
    <name type="common">Brown rot fungus</name>
    <dbReference type="NCBI Taxonomy" id="741705"/>
    <lineage>
        <taxon>Eukaryota</taxon>
        <taxon>Fungi</taxon>
        <taxon>Dikarya</taxon>
        <taxon>Basidiomycota</taxon>
        <taxon>Agaricomycotina</taxon>
        <taxon>Agaricomycetes</taxon>
        <taxon>Agaricomycetidae</taxon>
        <taxon>Boletales</taxon>
        <taxon>Coniophorineae</taxon>
        <taxon>Coniophoraceae</taxon>
        <taxon>Coniophora</taxon>
    </lineage>
</organism>
<dbReference type="AlphaFoldDB" id="A0A5M3MHI8"/>
<feature type="domain" description="DUF6533" evidence="1">
    <location>
        <begin position="21"/>
        <end position="63"/>
    </location>
</feature>
<comment type="caution">
    <text evidence="2">The sequence shown here is derived from an EMBL/GenBank/DDBJ whole genome shotgun (WGS) entry which is preliminary data.</text>
</comment>
<sequence>MSSSLNTDVWLSRVNGYVNWTATVLIAYDYVLNLGQEIDLVWYHKSSKRFKFIYGILRYGGFVFFVL</sequence>
<evidence type="ECO:0000259" key="1">
    <source>
        <dbReference type="Pfam" id="PF20151"/>
    </source>
</evidence>
<gene>
    <name evidence="2" type="ORF">CONPUDRAFT_156457</name>
</gene>
<dbReference type="RefSeq" id="XP_007771506.1">
    <property type="nucleotide sequence ID" value="XM_007773316.1"/>
</dbReference>
<name>A0A5M3MHI8_CONPW</name>
<dbReference type="EMBL" id="JH711582">
    <property type="protein sequence ID" value="EIW78476.1"/>
    <property type="molecule type" value="Genomic_DNA"/>
</dbReference>
<accession>A0A5M3MHI8</accession>
<proteinExistence type="predicted"/>
<evidence type="ECO:0000313" key="3">
    <source>
        <dbReference type="Proteomes" id="UP000053558"/>
    </source>
</evidence>
<keyword evidence="3" id="KW-1185">Reference proteome</keyword>
<reference evidence="3" key="1">
    <citation type="journal article" date="2012" name="Science">
        <title>The Paleozoic origin of enzymatic lignin decomposition reconstructed from 31 fungal genomes.</title>
        <authorList>
            <person name="Floudas D."/>
            <person name="Binder M."/>
            <person name="Riley R."/>
            <person name="Barry K."/>
            <person name="Blanchette R.A."/>
            <person name="Henrissat B."/>
            <person name="Martinez A.T."/>
            <person name="Otillar R."/>
            <person name="Spatafora J.W."/>
            <person name="Yadav J.S."/>
            <person name="Aerts A."/>
            <person name="Benoit I."/>
            <person name="Boyd A."/>
            <person name="Carlson A."/>
            <person name="Copeland A."/>
            <person name="Coutinho P.M."/>
            <person name="de Vries R.P."/>
            <person name="Ferreira P."/>
            <person name="Findley K."/>
            <person name="Foster B."/>
            <person name="Gaskell J."/>
            <person name="Glotzer D."/>
            <person name="Gorecki P."/>
            <person name="Heitman J."/>
            <person name="Hesse C."/>
            <person name="Hori C."/>
            <person name="Igarashi K."/>
            <person name="Jurgens J.A."/>
            <person name="Kallen N."/>
            <person name="Kersten P."/>
            <person name="Kohler A."/>
            <person name="Kuees U."/>
            <person name="Kumar T.K.A."/>
            <person name="Kuo A."/>
            <person name="LaButti K."/>
            <person name="Larrondo L.F."/>
            <person name="Lindquist E."/>
            <person name="Ling A."/>
            <person name="Lombard V."/>
            <person name="Lucas S."/>
            <person name="Lundell T."/>
            <person name="Martin R."/>
            <person name="McLaughlin D.J."/>
            <person name="Morgenstern I."/>
            <person name="Morin E."/>
            <person name="Murat C."/>
            <person name="Nagy L.G."/>
            <person name="Nolan M."/>
            <person name="Ohm R.A."/>
            <person name="Patyshakuliyeva A."/>
            <person name="Rokas A."/>
            <person name="Ruiz-Duenas F.J."/>
            <person name="Sabat G."/>
            <person name="Salamov A."/>
            <person name="Samejima M."/>
            <person name="Schmutz J."/>
            <person name="Slot J.C."/>
            <person name="St John F."/>
            <person name="Stenlid J."/>
            <person name="Sun H."/>
            <person name="Sun S."/>
            <person name="Syed K."/>
            <person name="Tsang A."/>
            <person name="Wiebenga A."/>
            <person name="Young D."/>
            <person name="Pisabarro A."/>
            <person name="Eastwood D.C."/>
            <person name="Martin F."/>
            <person name="Cullen D."/>
            <person name="Grigoriev I.V."/>
            <person name="Hibbett D.S."/>
        </authorList>
    </citation>
    <scope>NUCLEOTIDE SEQUENCE [LARGE SCALE GENOMIC DNA]</scope>
    <source>
        <strain evidence="3">RWD-64-598 SS2</strain>
    </source>
</reference>
<dbReference type="OrthoDB" id="2692685at2759"/>
<dbReference type="GeneID" id="19203570"/>
<dbReference type="InterPro" id="IPR045340">
    <property type="entry name" value="DUF6533"/>
</dbReference>